<organism evidence="3 4">
    <name type="scientific">Penicillium salamii</name>
    <dbReference type="NCBI Taxonomy" id="1612424"/>
    <lineage>
        <taxon>Eukaryota</taxon>
        <taxon>Fungi</taxon>
        <taxon>Dikarya</taxon>
        <taxon>Ascomycota</taxon>
        <taxon>Pezizomycotina</taxon>
        <taxon>Eurotiomycetes</taxon>
        <taxon>Eurotiomycetidae</taxon>
        <taxon>Eurotiales</taxon>
        <taxon>Aspergillaceae</taxon>
        <taxon>Penicillium</taxon>
    </lineage>
</organism>
<dbReference type="Proteomes" id="UP001152592">
    <property type="component" value="Unassembled WGS sequence"/>
</dbReference>
<comment type="subcellular location">
    <subcellularLocation>
        <location evidence="1">Nucleus</location>
    </subcellularLocation>
</comment>
<keyword evidence="2" id="KW-0539">Nucleus</keyword>
<dbReference type="GO" id="GO:0003700">
    <property type="term" value="F:DNA-binding transcription factor activity"/>
    <property type="evidence" value="ECO:0007669"/>
    <property type="project" value="TreeGrafter"/>
</dbReference>
<name>A0A9W4JWZ0_9EURO</name>
<dbReference type="OrthoDB" id="8922241at2759"/>
<dbReference type="PANTHER" id="PTHR37534">
    <property type="entry name" value="TRANSCRIPTIONAL ACTIVATOR PROTEIN UGA3"/>
    <property type="match status" value="1"/>
</dbReference>
<evidence type="ECO:0000313" key="4">
    <source>
        <dbReference type="Proteomes" id="UP001152592"/>
    </source>
</evidence>
<dbReference type="EMBL" id="CAJVPD010000272">
    <property type="protein sequence ID" value="CAG8416517.1"/>
    <property type="molecule type" value="Genomic_DNA"/>
</dbReference>
<dbReference type="GO" id="GO:0000976">
    <property type="term" value="F:transcription cis-regulatory region binding"/>
    <property type="evidence" value="ECO:0007669"/>
    <property type="project" value="TreeGrafter"/>
</dbReference>
<proteinExistence type="predicted"/>
<evidence type="ECO:0000256" key="2">
    <source>
        <dbReference type="ARBA" id="ARBA00023242"/>
    </source>
</evidence>
<dbReference type="PANTHER" id="PTHR37534:SF7">
    <property type="entry name" value="TRANSCRIPTIONAL ACTIVATOR PROTEIN UGA3"/>
    <property type="match status" value="1"/>
</dbReference>
<accession>A0A9W4JWZ0</accession>
<gene>
    <name evidence="3" type="ORF">PSALAMII_LOCUS9255</name>
</gene>
<dbReference type="AlphaFoldDB" id="A0A9W4JWZ0"/>
<dbReference type="GO" id="GO:0045944">
    <property type="term" value="P:positive regulation of transcription by RNA polymerase II"/>
    <property type="evidence" value="ECO:0007669"/>
    <property type="project" value="TreeGrafter"/>
</dbReference>
<evidence type="ECO:0000313" key="3">
    <source>
        <dbReference type="EMBL" id="CAG8416517.1"/>
    </source>
</evidence>
<comment type="caution">
    <text evidence="3">The sequence shown here is derived from an EMBL/GenBank/DDBJ whole genome shotgun (WGS) entry which is preliminary data.</text>
</comment>
<dbReference type="InterPro" id="IPR021858">
    <property type="entry name" value="Fun_TF"/>
</dbReference>
<dbReference type="Pfam" id="PF11951">
    <property type="entry name" value="Fungal_trans_2"/>
    <property type="match status" value="1"/>
</dbReference>
<protein>
    <submittedName>
        <fullName evidence="3">Uncharacterized protein</fullName>
    </submittedName>
</protein>
<evidence type="ECO:0000256" key="1">
    <source>
        <dbReference type="ARBA" id="ARBA00004123"/>
    </source>
</evidence>
<sequence length="161" mass="18288">MGRSLPSPGVFHSSHLPRLLAWFIERVAQRLAWVDGPQNPWRRIVLSLAETHETVLMSVLALAATDISSQFPKGDSWFHNFKNLSQTYHRHALNLLTYELKSMCALPLSQTRLVASFFPTLVSVMIICNKDILNAETLEWRMHLTAAREILAAVNNCLDLH</sequence>
<reference evidence="3" key="1">
    <citation type="submission" date="2021-07" db="EMBL/GenBank/DDBJ databases">
        <authorList>
            <person name="Branca A.L. A."/>
        </authorList>
    </citation>
    <scope>NUCLEOTIDE SEQUENCE</scope>
</reference>
<dbReference type="GO" id="GO:0005634">
    <property type="term" value="C:nucleus"/>
    <property type="evidence" value="ECO:0007669"/>
    <property type="project" value="UniProtKB-SubCell"/>
</dbReference>